<protein>
    <submittedName>
        <fullName evidence="2">DUF58 domain-containing protein</fullName>
    </submittedName>
</protein>
<dbReference type="SUPFAM" id="SSF53300">
    <property type="entry name" value="vWA-like"/>
    <property type="match status" value="1"/>
</dbReference>
<dbReference type="InterPro" id="IPR036465">
    <property type="entry name" value="vWFA_dom_sf"/>
</dbReference>
<dbReference type="AlphaFoldDB" id="A0A2J0L5A7"/>
<feature type="domain" description="DUF58" evidence="1">
    <location>
        <begin position="42"/>
        <end position="259"/>
    </location>
</feature>
<accession>A0A2J0L5A7</accession>
<name>A0A2J0L5A7_9BACT</name>
<sequence length="306" mass="35309">MIPKEILNKVRRIQITTSRMVTDAFAGEYQSVFKGKGMEFEEVREYQPGDDIRSIDWNVTARMGHPYSKKFVEERELTVMLLLDVSPSCIFGTVKQLKSQLAAELCSVLALSAIKNKDKVGLIAFTDKIEKFIPPRKGLRHVLRVIREVLSFSSSLSKDSSFRRNIIGKGTDISDVLQYLDRVTTRRTITFIISDFYDIDFKKAISIANKRHDVVAVTITDPRESELPNVGIVKLDDAETNKSFLIDTSDESVRKSYNINSLKRFRERDELFYSTKVDHIDVRTDAPYYENLLRFFKTRQRKRSKG</sequence>
<reference evidence="2 3" key="1">
    <citation type="submission" date="2017-09" db="EMBL/GenBank/DDBJ databases">
        <title>Depth-based differentiation of microbial function through sediment-hosted aquifers and enrichment of novel symbionts in the deep terrestrial subsurface.</title>
        <authorList>
            <person name="Probst A.J."/>
            <person name="Ladd B."/>
            <person name="Jarett J.K."/>
            <person name="Geller-Mcgrath D.E."/>
            <person name="Sieber C.M."/>
            <person name="Emerson J.B."/>
            <person name="Anantharaman K."/>
            <person name="Thomas B.C."/>
            <person name="Malmstrom R."/>
            <person name="Stieglmeier M."/>
            <person name="Klingl A."/>
            <person name="Woyke T."/>
            <person name="Ryan C.M."/>
            <person name="Banfield J.F."/>
        </authorList>
    </citation>
    <scope>NUCLEOTIDE SEQUENCE [LARGE SCALE GENOMIC DNA]</scope>
    <source>
        <strain evidence="2">CG07_land_8_20_14_0_80_42_15</strain>
    </source>
</reference>
<comment type="caution">
    <text evidence="2">The sequence shown here is derived from an EMBL/GenBank/DDBJ whole genome shotgun (WGS) entry which is preliminary data.</text>
</comment>
<dbReference type="PANTHER" id="PTHR33608">
    <property type="entry name" value="BLL2464 PROTEIN"/>
    <property type="match status" value="1"/>
</dbReference>
<dbReference type="Gene3D" id="3.40.50.410">
    <property type="entry name" value="von Willebrand factor, type A domain"/>
    <property type="match status" value="1"/>
</dbReference>
<dbReference type="Proteomes" id="UP000230052">
    <property type="component" value="Unassembled WGS sequence"/>
</dbReference>
<evidence type="ECO:0000259" key="1">
    <source>
        <dbReference type="Pfam" id="PF01882"/>
    </source>
</evidence>
<dbReference type="InterPro" id="IPR002881">
    <property type="entry name" value="DUF58"/>
</dbReference>
<evidence type="ECO:0000313" key="3">
    <source>
        <dbReference type="Proteomes" id="UP000230052"/>
    </source>
</evidence>
<evidence type="ECO:0000313" key="2">
    <source>
        <dbReference type="EMBL" id="PIU42476.1"/>
    </source>
</evidence>
<dbReference type="PANTHER" id="PTHR33608:SF6">
    <property type="entry name" value="BLL2464 PROTEIN"/>
    <property type="match status" value="1"/>
</dbReference>
<gene>
    <name evidence="2" type="ORF">COS99_00060</name>
</gene>
<dbReference type="EMBL" id="PEWV01000001">
    <property type="protein sequence ID" value="PIU42476.1"/>
    <property type="molecule type" value="Genomic_DNA"/>
</dbReference>
<organism evidence="2 3">
    <name type="scientific">Candidatus Aquitaenariimonas noxiae</name>
    <dbReference type="NCBI Taxonomy" id="1974741"/>
    <lineage>
        <taxon>Bacteria</taxon>
        <taxon>Pseudomonadati</taxon>
        <taxon>Candidatus Omnitrophota</taxon>
        <taxon>Candidatus Aquitaenariimonas</taxon>
    </lineage>
</organism>
<dbReference type="Pfam" id="PF01882">
    <property type="entry name" value="DUF58"/>
    <property type="match status" value="1"/>
</dbReference>
<proteinExistence type="predicted"/>